<dbReference type="InterPro" id="IPR051924">
    <property type="entry name" value="GST_Kappa/NadH"/>
</dbReference>
<sequence length="448" mass="51325">MSRIKPYLYSLVSSQGLLKLQRAVAEWRRKQADKPHLVSVYLRINDPHSYLLLQVLPILAERYNIDFDFRTVLRLQEDMYPAPQLWEQHAFADSAFLANQHGLTFPKTPPTTTPALAKYATAQLLHAELQGDYLEQATEIFKHYWHDQEDALNTCIDPRIQRNMECYQHHLLANETRLHNNGHYLSAMLHYGEKPGGEWYWGLSRLAYLEQRLTALGAVKNVTTPSPSTELNTKPNAASNTGNNGESTPISDKIPIILYWSARSPYSYLGLVRAKALAARYDIPLIVKPVLPMVMRRMQVPRQKGLYIFKDTKREAEKYGIPFGFAADPLGAAVERCYALVDYASEQHCANLFLEIFTRSVWSEGIDAATDTGLKKIVEAAGLDWSHAKTLLNNNDWRHWAQENLLDMYDKGLWGVPSFHYRQLSVFGQDRLDRVECALREVYIAEQI</sequence>
<dbReference type="Pfam" id="PF01323">
    <property type="entry name" value="DSBA"/>
    <property type="match status" value="1"/>
</dbReference>
<accession>A0A5S9MU50</accession>
<protein>
    <recommendedName>
        <fullName evidence="2">DSBA-like thioredoxin domain-containing protein</fullName>
    </recommendedName>
</protein>
<dbReference type="AlphaFoldDB" id="A0A5S9MU50"/>
<feature type="domain" description="DSBA-like thioredoxin" evidence="2">
    <location>
        <begin position="256"/>
        <end position="439"/>
    </location>
</feature>
<evidence type="ECO:0000256" key="1">
    <source>
        <dbReference type="SAM" id="MobiDB-lite"/>
    </source>
</evidence>
<dbReference type="PANTHER" id="PTHR42943:SF2">
    <property type="entry name" value="GLUTATHIONE S-TRANSFERASE KAPPA 1"/>
    <property type="match status" value="1"/>
</dbReference>
<dbReference type="RefSeq" id="WP_235035497.1">
    <property type="nucleotide sequence ID" value="NZ_CACSIK010000001.1"/>
</dbReference>
<dbReference type="EMBL" id="CACSIM010000001">
    <property type="protein sequence ID" value="CAA0080518.1"/>
    <property type="molecule type" value="Genomic_DNA"/>
</dbReference>
<dbReference type="SUPFAM" id="SSF52833">
    <property type="entry name" value="Thioredoxin-like"/>
    <property type="match status" value="2"/>
</dbReference>
<evidence type="ECO:0000313" key="6">
    <source>
        <dbReference type="Proteomes" id="UP000439591"/>
    </source>
</evidence>
<organism evidence="3 6">
    <name type="scientific">Zhongshania aliphaticivorans</name>
    <dbReference type="NCBI Taxonomy" id="1470434"/>
    <lineage>
        <taxon>Bacteria</taxon>
        <taxon>Pseudomonadati</taxon>
        <taxon>Pseudomonadota</taxon>
        <taxon>Gammaproteobacteria</taxon>
        <taxon>Cellvibrionales</taxon>
        <taxon>Spongiibacteraceae</taxon>
        <taxon>Zhongshania</taxon>
    </lineage>
</organism>
<evidence type="ECO:0000313" key="3">
    <source>
        <dbReference type="EMBL" id="CAA0080518.1"/>
    </source>
</evidence>
<feature type="region of interest" description="Disordered" evidence="1">
    <location>
        <begin position="224"/>
        <end position="246"/>
    </location>
</feature>
<keyword evidence="5" id="KW-1185">Reference proteome</keyword>
<proteinExistence type="predicted"/>
<dbReference type="InterPro" id="IPR001853">
    <property type="entry name" value="DSBA-like_thioredoxin_dom"/>
</dbReference>
<dbReference type="EMBL" id="CACSIK010000001">
    <property type="protein sequence ID" value="CAA0085630.1"/>
    <property type="molecule type" value="Genomic_DNA"/>
</dbReference>
<evidence type="ECO:0000313" key="5">
    <source>
        <dbReference type="Proteomes" id="UP000435877"/>
    </source>
</evidence>
<dbReference type="Gene3D" id="3.40.30.10">
    <property type="entry name" value="Glutaredoxin"/>
    <property type="match status" value="2"/>
</dbReference>
<dbReference type="InterPro" id="IPR036249">
    <property type="entry name" value="Thioredoxin-like_sf"/>
</dbReference>
<dbReference type="Proteomes" id="UP000435877">
    <property type="component" value="Unassembled WGS sequence"/>
</dbReference>
<name>A0A5S9MU50_9GAMM</name>
<evidence type="ECO:0000313" key="4">
    <source>
        <dbReference type="EMBL" id="CAA0085630.1"/>
    </source>
</evidence>
<reference evidence="5 6" key="1">
    <citation type="submission" date="2019-11" db="EMBL/GenBank/DDBJ databases">
        <authorList>
            <person name="Holert J."/>
        </authorList>
    </citation>
    <scope>NUCLEOTIDE SEQUENCE [LARGE SCALE GENOMIC DNA]</scope>
    <source>
        <strain evidence="3">BC3_2A</strain>
        <strain evidence="4">SB11_1A</strain>
    </source>
</reference>
<dbReference type="Proteomes" id="UP000439591">
    <property type="component" value="Unassembled WGS sequence"/>
</dbReference>
<dbReference type="GO" id="GO:0016491">
    <property type="term" value="F:oxidoreductase activity"/>
    <property type="evidence" value="ECO:0007669"/>
    <property type="project" value="InterPro"/>
</dbReference>
<evidence type="ECO:0000259" key="2">
    <source>
        <dbReference type="Pfam" id="PF01323"/>
    </source>
</evidence>
<dbReference type="PANTHER" id="PTHR42943">
    <property type="entry name" value="GLUTATHIONE S-TRANSFERASE KAPPA"/>
    <property type="match status" value="1"/>
</dbReference>
<gene>
    <name evidence="4" type="ORF">IHBHHGIJ_00864</name>
    <name evidence="3" type="ORF">KFEGEMFD_00287</name>
</gene>